<feature type="chain" id="PRO_5029451846" evidence="2">
    <location>
        <begin position="30"/>
        <end position="521"/>
    </location>
</feature>
<dbReference type="NCBIfam" id="TIGR01167">
    <property type="entry name" value="LPXTG_anchor"/>
    <property type="match status" value="1"/>
</dbReference>
<reference evidence="4" key="1">
    <citation type="submission" date="2020-07" db="EMBL/GenBank/DDBJ databases">
        <title>A new Micromonospora strain with potent antibiotic activity isolated from the microbiome of a mid-Atlantic deep-sea sponge.</title>
        <authorList>
            <person name="Back C.R."/>
            <person name="Stennett H.L."/>
            <person name="Williams S.E."/>
            <person name="Wang L."/>
            <person name="Ojeda Gomez J."/>
            <person name="Abdulle O.M."/>
            <person name="Duffy T."/>
            <person name="Hendry K.R."/>
            <person name="Powell D."/>
            <person name="Stach J.E."/>
            <person name="Essex-Lopresti A.E."/>
            <person name="Willis C.L."/>
            <person name="Curnow P."/>
            <person name="Race P.R."/>
        </authorList>
    </citation>
    <scope>NUCLEOTIDE SEQUENCE [LARGE SCALE GENOMIC DNA]</scope>
    <source>
        <strain evidence="4">28ISP2-46</strain>
    </source>
</reference>
<evidence type="ECO:0000313" key="4">
    <source>
        <dbReference type="Proteomes" id="UP000510844"/>
    </source>
</evidence>
<keyword evidence="1" id="KW-1133">Transmembrane helix</keyword>
<gene>
    <name evidence="3" type="ORF">H1D33_07680</name>
</gene>
<name>A0A7L6B9U3_9ACTN</name>
<dbReference type="AlphaFoldDB" id="A0A7L6B9U3"/>
<keyword evidence="4" id="KW-1185">Reference proteome</keyword>
<evidence type="ECO:0000256" key="2">
    <source>
        <dbReference type="SAM" id="SignalP"/>
    </source>
</evidence>
<organism evidence="3 4">
    <name type="scientific">Micromonospora robiginosa</name>
    <dbReference type="NCBI Taxonomy" id="2749844"/>
    <lineage>
        <taxon>Bacteria</taxon>
        <taxon>Bacillati</taxon>
        <taxon>Actinomycetota</taxon>
        <taxon>Actinomycetes</taxon>
        <taxon>Micromonosporales</taxon>
        <taxon>Micromonosporaceae</taxon>
        <taxon>Micromonospora</taxon>
    </lineage>
</organism>
<reference evidence="3 4" key="2">
    <citation type="journal article" date="2021" name="Mar. Drugs">
        <title>A New Micromonospora Strain with Antibiotic Activity Isolated from the Microbiome of a Mid-Atlantic Deep-Sea Sponge.</title>
        <authorList>
            <person name="Back C.R."/>
            <person name="Stennett H.L."/>
            <person name="Williams S.E."/>
            <person name="Wang L."/>
            <person name="Ojeda Gomez J."/>
            <person name="Abdulle O.M."/>
            <person name="Duffy T."/>
            <person name="Neal C."/>
            <person name="Mantell J."/>
            <person name="Jepson M.A."/>
            <person name="Hendry K.R."/>
            <person name="Powell D."/>
            <person name="Stach J.E.M."/>
            <person name="Essex-Lopresti A.E."/>
            <person name="Willis C.L."/>
            <person name="Curnow P."/>
            <person name="Race P.R."/>
        </authorList>
    </citation>
    <scope>NUCLEOTIDE SEQUENCE [LARGE SCALE GENOMIC DNA]</scope>
    <source>
        <strain evidence="3 4">28ISP2-46</strain>
    </source>
</reference>
<feature type="transmembrane region" description="Helical" evidence="1">
    <location>
        <begin position="493"/>
        <end position="511"/>
    </location>
</feature>
<feature type="signal peptide" evidence="2">
    <location>
        <begin position="1"/>
        <end position="29"/>
    </location>
</feature>
<protein>
    <submittedName>
        <fullName evidence="3">LPXTG cell wall anchor domain-containing protein</fullName>
    </submittedName>
</protein>
<keyword evidence="1" id="KW-0812">Transmembrane</keyword>
<evidence type="ECO:0000256" key="1">
    <source>
        <dbReference type="SAM" id="Phobius"/>
    </source>
</evidence>
<dbReference type="RefSeq" id="WP_181571126.1">
    <property type="nucleotide sequence ID" value="NZ_CP059322.2"/>
</dbReference>
<dbReference type="EMBL" id="CP059322">
    <property type="protein sequence ID" value="QLQ38707.1"/>
    <property type="molecule type" value="Genomic_DNA"/>
</dbReference>
<dbReference type="Proteomes" id="UP000510844">
    <property type="component" value="Chromosome"/>
</dbReference>
<keyword evidence="2" id="KW-0732">Signal</keyword>
<keyword evidence="1" id="KW-0472">Membrane</keyword>
<accession>A0A7L6B9U3</accession>
<sequence>MLSNSTRRWLAGLGVAGAFVAASATPAVAGGSQIKLGLYFSDTTIATNSDGKIGDTRIFSSAPTVLHDVAVRYDFSDLAGKVTVGEESGSDCSTPSEYVLLCTNPFDVEVYEWGSTGFFDVQLKATDKAKDGDAGTLKVTMTAAGREPVSHDAKIRVGEGVDLAAGPETKTSVAPGGAFTAAATVSNAGETSAEGAVAVFYNDYGLNAAKHFSNCTYAGDELRTCAFDEELPSGSTFSASLPYVLGADTYAPSSKYGEIIWMTPAEFEDFQKDVGFYQETIGKPGTDGELALTLVPGKATAQRFQADRRPENNGTIMTVTATGKNGTDLEALGASVTGKAGATVKAAFGLRNNGPATLDYNRSGSSVTYLSFDVPQGTTAVAVPENCITRNGDEWGEPGEPGKRHYFCYFDSVLKAGDSAMLDFSLRIDKVVANATGPVKINVTCQCDGGFTRDLKPANDTAAVVVNAAAGGDGGQGGGDGGTLPITGSSTGLIAGIGALLLAGGAAGYVVSRRRRTRFVA</sequence>
<evidence type="ECO:0000313" key="3">
    <source>
        <dbReference type="EMBL" id="QLQ38707.1"/>
    </source>
</evidence>
<dbReference type="KEGG" id="mfeu:H1D33_07680"/>
<proteinExistence type="predicted"/>